<dbReference type="InterPro" id="IPR030910">
    <property type="entry name" value="SLAP_dom"/>
</dbReference>
<dbReference type="RefSeq" id="WP_310260044.1">
    <property type="nucleotide sequence ID" value="NZ_JAVDWA010000005.1"/>
</dbReference>
<organism evidence="1 2">
    <name type="scientific">Fictibacillus barbaricus</name>
    <dbReference type="NCBI Taxonomy" id="182136"/>
    <lineage>
        <taxon>Bacteria</taxon>
        <taxon>Bacillati</taxon>
        <taxon>Bacillota</taxon>
        <taxon>Bacilli</taxon>
        <taxon>Bacillales</taxon>
        <taxon>Fictibacillaceae</taxon>
        <taxon>Fictibacillus</taxon>
    </lineage>
</organism>
<dbReference type="Proteomes" id="UP001258181">
    <property type="component" value="Unassembled WGS sequence"/>
</dbReference>
<evidence type="ECO:0000313" key="2">
    <source>
        <dbReference type="Proteomes" id="UP001258181"/>
    </source>
</evidence>
<name>A0ABU1U358_9BACL</name>
<accession>A0ABU1U358</accession>
<evidence type="ECO:0000313" key="1">
    <source>
        <dbReference type="EMBL" id="MDR7073929.1"/>
    </source>
</evidence>
<protein>
    <submittedName>
        <fullName evidence="1">SLAP domain-containing protein</fullName>
    </submittedName>
</protein>
<dbReference type="EMBL" id="JAVDWA010000005">
    <property type="protein sequence ID" value="MDR7073929.1"/>
    <property type="molecule type" value="Genomic_DNA"/>
</dbReference>
<keyword evidence="2" id="KW-1185">Reference proteome</keyword>
<comment type="caution">
    <text evidence="1">The sequence shown here is derived from an EMBL/GenBank/DDBJ whole genome shotgun (WGS) entry which is preliminary data.</text>
</comment>
<proteinExistence type="predicted"/>
<sequence>MQKLAFEQAWDKTIADQDRLEIQRVFSEMNHENKKGQDAFLLKTAFNHKLQFLVTVLVNNYSNESFSLLNQKAVYVESGKVIAKLESEYTLEIPSQTSMPWTFIFSEDQLEQDPSGYSGELKFI</sequence>
<gene>
    <name evidence="1" type="ORF">J2X07_002919</name>
</gene>
<dbReference type="NCBIfam" id="TIGR04398">
    <property type="entry name" value="SLAP_DUP"/>
    <property type="match status" value="1"/>
</dbReference>
<reference evidence="1 2" key="1">
    <citation type="submission" date="2023-07" db="EMBL/GenBank/DDBJ databases">
        <title>Sorghum-associated microbial communities from plants grown in Nebraska, USA.</title>
        <authorList>
            <person name="Schachtman D."/>
        </authorList>
    </citation>
    <scope>NUCLEOTIDE SEQUENCE [LARGE SCALE GENOMIC DNA]</scope>
    <source>
        <strain evidence="1 2">BE211</strain>
    </source>
</reference>